<organism evidence="2">
    <name type="scientific">uncultured Thermomicrobiales bacterium</name>
    <dbReference type="NCBI Taxonomy" id="1645740"/>
    <lineage>
        <taxon>Bacteria</taxon>
        <taxon>Pseudomonadati</taxon>
        <taxon>Thermomicrobiota</taxon>
        <taxon>Thermomicrobia</taxon>
        <taxon>Thermomicrobiales</taxon>
        <taxon>environmental samples</taxon>
    </lineage>
</organism>
<accession>A0A6J4TUM6</accession>
<proteinExistence type="predicted"/>
<sequence length="37" mass="4218">GTSSTGTHCRSRRSTGNRPGQRTRRRHGRRLVRPGKM</sequence>
<feature type="non-terminal residue" evidence="2">
    <location>
        <position position="37"/>
    </location>
</feature>
<reference evidence="2" key="1">
    <citation type="submission" date="2020-02" db="EMBL/GenBank/DDBJ databases">
        <authorList>
            <person name="Meier V. D."/>
        </authorList>
    </citation>
    <scope>NUCLEOTIDE SEQUENCE</scope>
    <source>
        <strain evidence="2">AVDCRST_MAG73</strain>
    </source>
</reference>
<protein>
    <submittedName>
        <fullName evidence="2">Uncharacterized protein</fullName>
    </submittedName>
</protein>
<dbReference type="AlphaFoldDB" id="A0A6J4TUM6"/>
<gene>
    <name evidence="2" type="ORF">AVDCRST_MAG73-997</name>
</gene>
<feature type="compositionally biased region" description="Basic residues" evidence="1">
    <location>
        <begin position="9"/>
        <end position="37"/>
    </location>
</feature>
<feature type="non-terminal residue" evidence="2">
    <location>
        <position position="1"/>
    </location>
</feature>
<name>A0A6J4TUM6_9BACT</name>
<feature type="region of interest" description="Disordered" evidence="1">
    <location>
        <begin position="1"/>
        <end position="37"/>
    </location>
</feature>
<evidence type="ECO:0000256" key="1">
    <source>
        <dbReference type="SAM" id="MobiDB-lite"/>
    </source>
</evidence>
<evidence type="ECO:0000313" key="2">
    <source>
        <dbReference type="EMBL" id="CAA9531510.1"/>
    </source>
</evidence>
<dbReference type="EMBL" id="CADCWE010000059">
    <property type="protein sequence ID" value="CAA9531510.1"/>
    <property type="molecule type" value="Genomic_DNA"/>
</dbReference>